<accession>A0AAV2QZV7</accession>
<keyword evidence="8" id="KW-0255">Endonuclease</keyword>
<evidence type="ECO:0000313" key="11">
    <source>
        <dbReference type="EMBL" id="CAL4109645.1"/>
    </source>
</evidence>
<evidence type="ECO:0000256" key="10">
    <source>
        <dbReference type="ARBA" id="ARBA00046486"/>
    </source>
</evidence>
<keyword evidence="12" id="KW-1185">Reference proteome</keyword>
<dbReference type="EMBL" id="CAXKWB010014084">
    <property type="protein sequence ID" value="CAL4109645.1"/>
    <property type="molecule type" value="Genomic_DNA"/>
</dbReference>
<dbReference type="Pfam" id="PF01868">
    <property type="entry name" value="RNase_P-MRP_p29"/>
    <property type="match status" value="1"/>
</dbReference>
<comment type="function">
    <text evidence="1">Component of ribonuclease P, a ribonucleoprotein complex that generates mature tRNA molecules by cleaving their 5'-ends.</text>
</comment>
<comment type="subunit">
    <text evidence="10">Component of nuclear RNase P and RNase MRP ribonucleoproteins. RNase P consists of a catalytic RNA moiety and 10 different protein chains; POP1, POP4, POP5, POP7, RPP14, RPP21, RPP25, RPP30, RPP38 and RPP40. Within the RNase P complex, POP1, POP7 and RPP25 form the 'finger' subcomplex, POP5, RPP14, RPP40 and homodimeric RPP30 form the 'palm' subcomplex, and RPP21, POP4 and RPP38 form the 'wrist' subcomplex. All subunits of the RNase P complex interact with the catalytic RNA. Several subunits of RNase P are also part of the RNase MRP complex. RNase MRP consists of a catalytic RNA moiety and about 8 protein subunits; POP1, POP7, RPP25, RPP30, RPP38, RPP40 and possibly also POP4 and POP5.</text>
</comment>
<dbReference type="SMART" id="SM00538">
    <property type="entry name" value="POP4"/>
    <property type="match status" value="1"/>
</dbReference>
<dbReference type="GO" id="GO:0006364">
    <property type="term" value="P:rRNA processing"/>
    <property type="evidence" value="ECO:0007669"/>
    <property type="project" value="TreeGrafter"/>
</dbReference>
<dbReference type="SUPFAM" id="SSF101744">
    <property type="entry name" value="Rof/RNase P subunit-like"/>
    <property type="match status" value="1"/>
</dbReference>
<dbReference type="InterPro" id="IPR016848">
    <property type="entry name" value="RNase_P/MRP_Rpp29-subunit"/>
</dbReference>
<name>A0AAV2QZV7_MEGNR</name>
<dbReference type="AlphaFoldDB" id="A0AAV2QZV7"/>
<dbReference type="InterPro" id="IPR023534">
    <property type="entry name" value="Rof/RNase_P-like"/>
</dbReference>
<comment type="caution">
    <text evidence="11">The sequence shown here is derived from an EMBL/GenBank/DDBJ whole genome shotgun (WGS) entry which is preliminary data.</text>
</comment>
<evidence type="ECO:0000256" key="4">
    <source>
        <dbReference type="ARBA" id="ARBA00016225"/>
    </source>
</evidence>
<keyword evidence="6" id="KW-0819">tRNA processing</keyword>
<keyword evidence="5" id="KW-0963">Cytoplasm</keyword>
<dbReference type="GO" id="GO:0000172">
    <property type="term" value="C:ribonuclease MRP complex"/>
    <property type="evidence" value="ECO:0007669"/>
    <property type="project" value="InterPro"/>
</dbReference>
<organism evidence="11 12">
    <name type="scientific">Meganyctiphanes norvegica</name>
    <name type="common">Northern krill</name>
    <name type="synonym">Thysanopoda norvegica</name>
    <dbReference type="NCBI Taxonomy" id="48144"/>
    <lineage>
        <taxon>Eukaryota</taxon>
        <taxon>Metazoa</taxon>
        <taxon>Ecdysozoa</taxon>
        <taxon>Arthropoda</taxon>
        <taxon>Crustacea</taxon>
        <taxon>Multicrustacea</taxon>
        <taxon>Malacostraca</taxon>
        <taxon>Eumalacostraca</taxon>
        <taxon>Eucarida</taxon>
        <taxon>Euphausiacea</taxon>
        <taxon>Euphausiidae</taxon>
        <taxon>Meganyctiphanes</taxon>
    </lineage>
</organism>
<dbReference type="GO" id="GO:0005634">
    <property type="term" value="C:nucleus"/>
    <property type="evidence" value="ECO:0007669"/>
    <property type="project" value="UniProtKB-SubCell"/>
</dbReference>
<evidence type="ECO:0000256" key="8">
    <source>
        <dbReference type="ARBA" id="ARBA00022759"/>
    </source>
</evidence>
<protein>
    <recommendedName>
        <fullName evidence="4">Ribonuclease P protein subunit p29</fullName>
    </recommendedName>
</protein>
<evidence type="ECO:0000256" key="2">
    <source>
        <dbReference type="ARBA" id="ARBA00004123"/>
    </source>
</evidence>
<dbReference type="GO" id="GO:0004519">
    <property type="term" value="F:endonuclease activity"/>
    <property type="evidence" value="ECO:0007669"/>
    <property type="project" value="UniProtKB-KW"/>
</dbReference>
<evidence type="ECO:0000256" key="1">
    <source>
        <dbReference type="ARBA" id="ARBA00002435"/>
    </source>
</evidence>
<dbReference type="InterPro" id="IPR023538">
    <property type="entry name" value="RNP1"/>
</dbReference>
<evidence type="ECO:0000256" key="5">
    <source>
        <dbReference type="ARBA" id="ARBA00022490"/>
    </source>
</evidence>
<proteinExistence type="inferred from homology"/>
<dbReference type="GO" id="GO:0033204">
    <property type="term" value="F:ribonuclease P RNA binding"/>
    <property type="evidence" value="ECO:0007669"/>
    <property type="project" value="InterPro"/>
</dbReference>
<dbReference type="HAMAP" id="MF_00754">
    <property type="entry name" value="RNase_P_1"/>
    <property type="match status" value="1"/>
</dbReference>
<dbReference type="PANTHER" id="PTHR13348">
    <property type="entry name" value="RIBONUCLEASE P SUBUNIT P29"/>
    <property type="match status" value="1"/>
</dbReference>
<dbReference type="InterPro" id="IPR036980">
    <property type="entry name" value="RNase_P/MRP_Rpp29_sf"/>
</dbReference>
<evidence type="ECO:0000256" key="7">
    <source>
        <dbReference type="ARBA" id="ARBA00022722"/>
    </source>
</evidence>
<dbReference type="GO" id="GO:0001682">
    <property type="term" value="P:tRNA 5'-leader removal"/>
    <property type="evidence" value="ECO:0007669"/>
    <property type="project" value="InterPro"/>
</dbReference>
<keyword evidence="9" id="KW-0378">Hydrolase</keyword>
<evidence type="ECO:0000256" key="3">
    <source>
        <dbReference type="ARBA" id="ARBA00006181"/>
    </source>
</evidence>
<comment type="similarity">
    <text evidence="3">Belongs to the eukaryotic/archaeal RNase P protein component 1 family.</text>
</comment>
<sequence>FRKMDINSPIYDKLPKKVVERSSNLIGLPKPHAEEGSAKQQLRTFLETHVPENDKKEVTPEIRKGFLLSERKKICNPHKSLKKDCSSGAPNRGKKRMTGREIRELGLHKLDKNNKTFEMFIPVNDMWKEYARDMLGIKHLANVSWKGTGTDGTTTAVQGRLRKLEYFGCFVRITRSRCSDYIGLNGIIIKETKYIFMLICPDDKIKTIPKMNSEFSFMVESYGFSILGNHLMQRPIERAKADIKKLCMGL</sequence>
<comment type="subcellular location">
    <subcellularLocation>
        <location evidence="2">Nucleus</location>
    </subcellularLocation>
</comment>
<dbReference type="Proteomes" id="UP001497623">
    <property type="component" value="Unassembled WGS sequence"/>
</dbReference>
<evidence type="ECO:0000313" key="12">
    <source>
        <dbReference type="Proteomes" id="UP001497623"/>
    </source>
</evidence>
<keyword evidence="7" id="KW-0540">Nuclease</keyword>
<dbReference type="InterPro" id="IPR002730">
    <property type="entry name" value="Rpp29/RNP1"/>
</dbReference>
<reference evidence="11 12" key="1">
    <citation type="submission" date="2024-05" db="EMBL/GenBank/DDBJ databases">
        <authorList>
            <person name="Wallberg A."/>
        </authorList>
    </citation>
    <scope>NUCLEOTIDE SEQUENCE [LARGE SCALE GENOMIC DNA]</scope>
</reference>
<dbReference type="GO" id="GO:0016787">
    <property type="term" value="F:hydrolase activity"/>
    <property type="evidence" value="ECO:0007669"/>
    <property type="project" value="UniProtKB-KW"/>
</dbReference>
<dbReference type="GO" id="GO:0030677">
    <property type="term" value="C:ribonuclease P complex"/>
    <property type="evidence" value="ECO:0007669"/>
    <property type="project" value="InterPro"/>
</dbReference>
<feature type="non-terminal residue" evidence="11">
    <location>
        <position position="1"/>
    </location>
</feature>
<dbReference type="Gene3D" id="2.30.30.210">
    <property type="entry name" value="Ribonuclease P/MRP, subunit p29"/>
    <property type="match status" value="1"/>
</dbReference>
<evidence type="ECO:0000256" key="9">
    <source>
        <dbReference type="ARBA" id="ARBA00022801"/>
    </source>
</evidence>
<gene>
    <name evidence="11" type="ORF">MNOR_LOCUS19160</name>
</gene>
<evidence type="ECO:0000256" key="6">
    <source>
        <dbReference type="ARBA" id="ARBA00022694"/>
    </source>
</evidence>
<dbReference type="PANTHER" id="PTHR13348:SF0">
    <property type="entry name" value="RIBONUCLEASE P PROTEIN SUBUNIT P29"/>
    <property type="match status" value="1"/>
</dbReference>